<dbReference type="OrthoDB" id="3059764at2759"/>
<evidence type="ECO:0000313" key="2">
    <source>
        <dbReference type="Proteomes" id="UP000724874"/>
    </source>
</evidence>
<sequence>MAQFPEEHLDLSSSEGFEYFPAYPGHKVYQSCYELIRKLGYGPRSSVWLILDPQFVFRFCVRSLQYYIRTVTTANGPKAFFCYQDIYCP</sequence>
<comment type="caution">
    <text evidence="1">The sequence shown here is derived from an EMBL/GenBank/DDBJ whole genome shotgun (WGS) entry which is preliminary data.</text>
</comment>
<reference evidence="1" key="1">
    <citation type="submission" date="2020-11" db="EMBL/GenBank/DDBJ databases">
        <authorList>
            <consortium name="DOE Joint Genome Institute"/>
            <person name="Ahrendt S."/>
            <person name="Riley R."/>
            <person name="Andreopoulos W."/>
            <person name="LaButti K."/>
            <person name="Pangilinan J."/>
            <person name="Ruiz-duenas F.J."/>
            <person name="Barrasa J.M."/>
            <person name="Sanchez-Garcia M."/>
            <person name="Camarero S."/>
            <person name="Miyauchi S."/>
            <person name="Serrano A."/>
            <person name="Linde D."/>
            <person name="Babiker R."/>
            <person name="Drula E."/>
            <person name="Ayuso-Fernandez I."/>
            <person name="Pacheco R."/>
            <person name="Padilla G."/>
            <person name="Ferreira P."/>
            <person name="Barriuso J."/>
            <person name="Kellner H."/>
            <person name="Castanera R."/>
            <person name="Alfaro M."/>
            <person name="Ramirez L."/>
            <person name="Pisabarro A.G."/>
            <person name="Kuo A."/>
            <person name="Tritt A."/>
            <person name="Lipzen A."/>
            <person name="He G."/>
            <person name="Yan M."/>
            <person name="Ng V."/>
            <person name="Cullen D."/>
            <person name="Martin F."/>
            <person name="Rosso M.-N."/>
            <person name="Henrissat B."/>
            <person name="Hibbett D."/>
            <person name="Martinez A.T."/>
            <person name="Grigoriev I.V."/>
        </authorList>
    </citation>
    <scope>NUCLEOTIDE SEQUENCE</scope>
    <source>
        <strain evidence="1">AH 44721</strain>
    </source>
</reference>
<name>A0A9P5TME4_GYMJU</name>
<evidence type="ECO:0000313" key="1">
    <source>
        <dbReference type="EMBL" id="KAF8894236.1"/>
    </source>
</evidence>
<proteinExistence type="predicted"/>
<gene>
    <name evidence="1" type="ORF">CPB84DRAFT_1783045</name>
</gene>
<dbReference type="AlphaFoldDB" id="A0A9P5TME4"/>
<organism evidence="1 2">
    <name type="scientific">Gymnopilus junonius</name>
    <name type="common">Spectacular rustgill mushroom</name>
    <name type="synonym">Gymnopilus spectabilis subsp. junonius</name>
    <dbReference type="NCBI Taxonomy" id="109634"/>
    <lineage>
        <taxon>Eukaryota</taxon>
        <taxon>Fungi</taxon>
        <taxon>Dikarya</taxon>
        <taxon>Basidiomycota</taxon>
        <taxon>Agaricomycotina</taxon>
        <taxon>Agaricomycetes</taxon>
        <taxon>Agaricomycetidae</taxon>
        <taxon>Agaricales</taxon>
        <taxon>Agaricineae</taxon>
        <taxon>Hymenogastraceae</taxon>
        <taxon>Gymnopilus</taxon>
    </lineage>
</organism>
<keyword evidence="2" id="KW-1185">Reference proteome</keyword>
<accession>A0A9P5TME4</accession>
<feature type="non-terminal residue" evidence="1">
    <location>
        <position position="1"/>
    </location>
</feature>
<protein>
    <submittedName>
        <fullName evidence="1">Uncharacterized protein</fullName>
    </submittedName>
</protein>
<dbReference type="Proteomes" id="UP000724874">
    <property type="component" value="Unassembled WGS sequence"/>
</dbReference>
<dbReference type="EMBL" id="JADNYJ010000065">
    <property type="protein sequence ID" value="KAF8894236.1"/>
    <property type="molecule type" value="Genomic_DNA"/>
</dbReference>
<dbReference type="Gene3D" id="3.30.200.20">
    <property type="entry name" value="Phosphorylase Kinase, domain 1"/>
    <property type="match status" value="1"/>
</dbReference>